<dbReference type="CDD" id="cd00812">
    <property type="entry name" value="LeuRS_core"/>
    <property type="match status" value="1"/>
</dbReference>
<dbReference type="Pfam" id="PF09334">
    <property type="entry name" value="tRNA-synt_1g"/>
    <property type="match status" value="1"/>
</dbReference>
<dbReference type="Gene3D" id="1.10.730.10">
    <property type="entry name" value="Isoleucyl-tRNA Synthetase, Domain 1"/>
    <property type="match status" value="1"/>
</dbReference>
<evidence type="ECO:0000259" key="15">
    <source>
        <dbReference type="Pfam" id="PF13603"/>
    </source>
</evidence>
<dbReference type="InterPro" id="IPR002302">
    <property type="entry name" value="Leu-tRNA-ligase"/>
</dbReference>
<dbReference type="PRINTS" id="PR00985">
    <property type="entry name" value="TRNASYNTHLEU"/>
</dbReference>
<dbReference type="GO" id="GO:0002161">
    <property type="term" value="F:aminoacyl-tRNA deacylase activity"/>
    <property type="evidence" value="ECO:0007669"/>
    <property type="project" value="InterPro"/>
</dbReference>
<dbReference type="InterPro" id="IPR009737">
    <property type="entry name" value="Aim32/Apd1-like"/>
</dbReference>
<accession>A0AAN5YNX6</accession>
<sequence>MAAYTQQVVICTGQRDWESRIEDDGKGQSWGELVRGLKKLMGRGGRYADPFNNVLVSNSSFPSSSNSTASAFLFPRFRYIPSISVNVSEEQNAQTDLGTFVRAFLLPQQLNPMQDSLPESKRAKLTRKPELESSFPGAIDIQYSPVVLICGHGGRDMRCGVMAPVLEKEFSRVLRARGFSSAGGDGNPTDSPEHAHIGLISHVGGHKYAGNVIVYIPPGTKAGGSPHPLAVWGAELPEPKIIVGVRSIYDETLPHASGPAPLPDTFCLNGRVTNCPAPYDGQTSTMQSISRLRLSPTVFIQGRWRCAAHRPVLSNFIRLATTSATPLPRKLDLPAIDRKWQEKWQAEGTRSSTNGSANKENQGDRPKSYILSMFPYPSGTLHMGHLRVYTISDVLARFYRMRGHEVLHPMGWDAFGLPAENAAIERGIDPAEWTKQNIAKMKEQLRSISTSFDWDRELATCSPDFYEHTQRIFLMLYQKGLAYQAEALVNYDPVDKTVLANEQVDANGFSWRSGAKVEKLKLRQWFFRITEFKEMLLKDLDSLTGTWPERVLTMQRNWLGKSYGAKIKFPVAVDESGDASLHVNVFTTRPDTLYGAEYIALSLDHPIVLEAAEKDAALRKFLDEAASLPSDSKVGYKLSGVTASNPLHIIDKESPHIARKLPIFVAPYVLGDYGEGAVMGVPGHDSRDLAFFKENTNSESVPVVIEPEHLPNPNNDSTGTVSPPNDMKAFTQEGILTSRCWKYQGLHSREAKKQIVTDLKGVGHGDFVEQWRLRDWLISRQRYWGAPIPIIHCDSCGPVPVPEDQLPVRLPKIEGDWLKGKKGNPLKSSQEWVNTKCPSCNGPAKRDTDTMDTFVDSSWYYLRFLDAHNKEQPFSPSAARPVDIYIGGVEHAILHLLYARFIYKFLSQTKLFPEIARLGNVSGPSEPFKTVLTQGMVHGKTYTEPSTGRFLLPSEVDLSNPNKPLIKGTQVAPNISFEKMSKSKHNGVDPTSCALQYGADATRAHVLFSAPVSEVLEWDDTKIVGIERWFGRLWKLVLDAKQSLASASFIVSQTDLQNSAGPISTLPTLLQGLCDSDADGLLHTHQTIVSVTNCIENNPYGLNTVISDLTKLTNTLTSSTPTSPQVLYLCVSSLVRLLAPVAPALASECWEVLNDSVIDKNASVGTHVPDIFDCEWPSPLLTSEQADVLSARGGQIVAVQINGKLRFTVTIPRRLSPITSAESSDNSGAVTDEQDWIISRILETDEGRVWLREKNDWEKRRRVVVVKGGKLVNIVF</sequence>
<dbReference type="Gene3D" id="3.40.50.620">
    <property type="entry name" value="HUPs"/>
    <property type="match status" value="2"/>
</dbReference>
<comment type="similarity">
    <text evidence="1 10">Belongs to the class-I aminoacyl-tRNA synthetase family.</text>
</comment>
<dbReference type="GO" id="GO:0005524">
    <property type="term" value="F:ATP binding"/>
    <property type="evidence" value="ECO:0007669"/>
    <property type="project" value="UniProtKB-KW"/>
</dbReference>
<feature type="domain" description="Leucyl-tRNA synthetase editing" evidence="15">
    <location>
        <begin position="556"/>
        <end position="759"/>
    </location>
</feature>
<dbReference type="GO" id="GO:0006429">
    <property type="term" value="P:leucyl-tRNA aminoacylation"/>
    <property type="evidence" value="ECO:0007669"/>
    <property type="project" value="InterPro"/>
</dbReference>
<dbReference type="CDD" id="cd03062">
    <property type="entry name" value="TRX_Fd_Sucrase"/>
    <property type="match status" value="1"/>
</dbReference>
<dbReference type="GO" id="GO:0032543">
    <property type="term" value="P:mitochondrial translation"/>
    <property type="evidence" value="ECO:0007669"/>
    <property type="project" value="TreeGrafter"/>
</dbReference>
<feature type="domain" description="Methionyl/Leucyl tRNA synthetase" evidence="14">
    <location>
        <begin position="369"/>
        <end position="506"/>
    </location>
</feature>
<dbReference type="InterPro" id="IPR025709">
    <property type="entry name" value="Leu_tRNA-synth_edit"/>
</dbReference>
<evidence type="ECO:0000256" key="7">
    <source>
        <dbReference type="ARBA" id="ARBA00023146"/>
    </source>
</evidence>
<dbReference type="NCBIfam" id="TIGR00396">
    <property type="entry name" value="leuS_bact"/>
    <property type="match status" value="1"/>
</dbReference>
<dbReference type="SUPFAM" id="SSF47323">
    <property type="entry name" value="Anticodon-binding domain of a subclass of class I aminoacyl-tRNA synthetases"/>
    <property type="match status" value="1"/>
</dbReference>
<evidence type="ECO:0000256" key="4">
    <source>
        <dbReference type="ARBA" id="ARBA00022741"/>
    </source>
</evidence>
<evidence type="ECO:0000256" key="10">
    <source>
        <dbReference type="RuleBase" id="RU363035"/>
    </source>
</evidence>
<feature type="compositionally biased region" description="Polar residues" evidence="11">
    <location>
        <begin position="348"/>
        <end position="360"/>
    </location>
</feature>
<evidence type="ECO:0000313" key="16">
    <source>
        <dbReference type="EMBL" id="KAF4205168.1"/>
    </source>
</evidence>
<dbReference type="InterPro" id="IPR014729">
    <property type="entry name" value="Rossmann-like_a/b/a_fold"/>
</dbReference>
<keyword evidence="3 10" id="KW-0436">Ligase</keyword>
<evidence type="ECO:0000259" key="13">
    <source>
        <dbReference type="Pfam" id="PF08264"/>
    </source>
</evidence>
<dbReference type="Pfam" id="PF06999">
    <property type="entry name" value="Suc_Fer-like"/>
    <property type="match status" value="1"/>
</dbReference>
<evidence type="ECO:0000256" key="1">
    <source>
        <dbReference type="ARBA" id="ARBA00005594"/>
    </source>
</evidence>
<dbReference type="InterPro" id="IPR002300">
    <property type="entry name" value="aa-tRNA-synth_Ia"/>
</dbReference>
<dbReference type="FunFam" id="3.40.50.620:FF:000003">
    <property type="entry name" value="Leucine--tRNA ligase"/>
    <property type="match status" value="1"/>
</dbReference>
<dbReference type="FunFam" id="3.40.50.620:FF:000285">
    <property type="entry name" value="Leucyl-tRNA synthetase"/>
    <property type="match status" value="1"/>
</dbReference>
<dbReference type="FunFam" id="1.10.730.10:FF:000072">
    <property type="entry name" value="Leucyl-tRNA synthetase"/>
    <property type="match status" value="1"/>
</dbReference>
<feature type="region of interest" description="Disordered" evidence="11">
    <location>
        <begin position="342"/>
        <end position="366"/>
    </location>
</feature>
<dbReference type="GO" id="GO:0005739">
    <property type="term" value="C:mitochondrion"/>
    <property type="evidence" value="ECO:0007669"/>
    <property type="project" value="TreeGrafter"/>
</dbReference>
<dbReference type="SUPFAM" id="SSF50677">
    <property type="entry name" value="ValRS/IleRS/LeuRS editing domain"/>
    <property type="match status" value="1"/>
</dbReference>
<dbReference type="InterPro" id="IPR001412">
    <property type="entry name" value="aa-tRNA-synth_I_CS"/>
</dbReference>
<dbReference type="SUPFAM" id="SSF52374">
    <property type="entry name" value="Nucleotidylyl transferase"/>
    <property type="match status" value="1"/>
</dbReference>
<feature type="domain" description="Aminoacyl-tRNA synthetase class Ia" evidence="12">
    <location>
        <begin position="773"/>
        <end position="938"/>
    </location>
</feature>
<reference evidence="16" key="2">
    <citation type="submission" date="2020-04" db="EMBL/GenBank/DDBJ databases">
        <authorList>
            <person name="Santos R.A.C."/>
            <person name="Steenwyk J.L."/>
            <person name="Rivero-Menendez O."/>
            <person name="Mead M.E."/>
            <person name="Silva L.P."/>
            <person name="Bastos R.W."/>
            <person name="Alastruey-Izquierdo A."/>
            <person name="Goldman G.H."/>
            <person name="Rokas A."/>
        </authorList>
    </citation>
    <scope>NUCLEOTIDE SEQUENCE</scope>
    <source>
        <strain evidence="16">CNM-CM8927</strain>
    </source>
</reference>
<evidence type="ECO:0000313" key="17">
    <source>
        <dbReference type="Proteomes" id="UP000649114"/>
    </source>
</evidence>
<keyword evidence="5 10" id="KW-0067">ATP-binding</keyword>
<dbReference type="HAMAP" id="MF_00049_B">
    <property type="entry name" value="Leu_tRNA_synth_B"/>
    <property type="match status" value="1"/>
</dbReference>
<evidence type="ECO:0000256" key="5">
    <source>
        <dbReference type="ARBA" id="ARBA00022840"/>
    </source>
</evidence>
<proteinExistence type="inferred from homology"/>
<evidence type="ECO:0000256" key="9">
    <source>
        <dbReference type="ARBA" id="ARBA00047469"/>
    </source>
</evidence>
<dbReference type="PANTHER" id="PTHR43740">
    <property type="entry name" value="LEUCYL-TRNA SYNTHETASE"/>
    <property type="match status" value="1"/>
</dbReference>
<reference evidence="16" key="1">
    <citation type="journal article" date="2020" name="bioRxiv">
        <title>Genomic and phenotypic heterogeneity of clinical isolates of the human pathogens Aspergillus fumigatus, Aspergillus lentulus and Aspergillus fumigatiaffinis.</title>
        <authorList>
            <person name="dos Santos R.A.C."/>
            <person name="Steenwyk J.L."/>
            <person name="Rivero-Menendez O."/>
            <person name="Mead M.E."/>
            <person name="Silva L.P."/>
            <person name="Bastos R.W."/>
            <person name="Alastruey-Izquierdo A."/>
            <person name="Goldman G.H."/>
            <person name="Rokas A."/>
        </authorList>
    </citation>
    <scope>NUCLEOTIDE SEQUENCE</scope>
    <source>
        <strain evidence="16">CNM-CM8927</strain>
    </source>
</reference>
<dbReference type="PROSITE" id="PS00178">
    <property type="entry name" value="AA_TRNA_LIGASE_I"/>
    <property type="match status" value="1"/>
</dbReference>
<dbReference type="Pfam" id="PF00133">
    <property type="entry name" value="tRNA-synt_1"/>
    <property type="match status" value="1"/>
</dbReference>
<dbReference type="PANTHER" id="PTHR43740:SF2">
    <property type="entry name" value="LEUCINE--TRNA LIGASE, MITOCHONDRIAL"/>
    <property type="match status" value="1"/>
</dbReference>
<dbReference type="AlphaFoldDB" id="A0AAN5YNX6"/>
<dbReference type="InterPro" id="IPR013155">
    <property type="entry name" value="M/V/L/I-tRNA-synth_anticd-bd"/>
</dbReference>
<evidence type="ECO:0000256" key="11">
    <source>
        <dbReference type="SAM" id="MobiDB-lite"/>
    </source>
</evidence>
<evidence type="ECO:0000256" key="2">
    <source>
        <dbReference type="ARBA" id="ARBA00013164"/>
    </source>
</evidence>
<dbReference type="Pfam" id="PF08264">
    <property type="entry name" value="Anticodon_1"/>
    <property type="match status" value="1"/>
</dbReference>
<evidence type="ECO:0000259" key="12">
    <source>
        <dbReference type="Pfam" id="PF00133"/>
    </source>
</evidence>
<protein>
    <recommendedName>
        <fullName evidence="2">leucine--tRNA ligase</fullName>
        <ecNumber evidence="2">6.1.1.4</ecNumber>
    </recommendedName>
    <alternativeName>
        <fullName evidence="8">Leucyl-tRNA synthetase</fullName>
    </alternativeName>
</protein>
<evidence type="ECO:0000256" key="3">
    <source>
        <dbReference type="ARBA" id="ARBA00022598"/>
    </source>
</evidence>
<keyword evidence="4 10" id="KW-0547">Nucleotide-binding</keyword>
<keyword evidence="7 10" id="KW-0030">Aminoacyl-tRNA synthetase</keyword>
<evidence type="ECO:0000259" key="14">
    <source>
        <dbReference type="Pfam" id="PF09334"/>
    </source>
</evidence>
<dbReference type="Pfam" id="PF13603">
    <property type="entry name" value="tRNA-synt_1_2"/>
    <property type="match status" value="1"/>
</dbReference>
<dbReference type="EMBL" id="JAAAPU010000047">
    <property type="protein sequence ID" value="KAF4205168.1"/>
    <property type="molecule type" value="Genomic_DNA"/>
</dbReference>
<organism evidence="16 17">
    <name type="scientific">Aspergillus lentulus</name>
    <dbReference type="NCBI Taxonomy" id="293939"/>
    <lineage>
        <taxon>Eukaryota</taxon>
        <taxon>Fungi</taxon>
        <taxon>Dikarya</taxon>
        <taxon>Ascomycota</taxon>
        <taxon>Pezizomycotina</taxon>
        <taxon>Eurotiomycetes</taxon>
        <taxon>Eurotiomycetidae</taxon>
        <taxon>Eurotiales</taxon>
        <taxon>Aspergillaceae</taxon>
        <taxon>Aspergillus</taxon>
        <taxon>Aspergillus subgen. Fumigati</taxon>
    </lineage>
</organism>
<dbReference type="FunFam" id="3.10.20.590:FF:000002">
    <property type="entry name" value="Leucyl-tRNA synthetase"/>
    <property type="match status" value="1"/>
</dbReference>
<dbReference type="InterPro" id="IPR009008">
    <property type="entry name" value="Val/Leu/Ile-tRNA-synth_edit"/>
</dbReference>
<gene>
    <name evidence="16" type="ORF">CNMCM8927_006557</name>
</gene>
<evidence type="ECO:0000256" key="6">
    <source>
        <dbReference type="ARBA" id="ARBA00022917"/>
    </source>
</evidence>
<dbReference type="EC" id="6.1.1.4" evidence="2"/>
<dbReference type="InterPro" id="IPR015413">
    <property type="entry name" value="Methionyl/Leucyl_tRNA_Synth"/>
</dbReference>
<dbReference type="InterPro" id="IPR009080">
    <property type="entry name" value="tRNAsynth_Ia_anticodon-bd"/>
</dbReference>
<comment type="catalytic activity">
    <reaction evidence="9">
        <text>tRNA(Leu) + L-leucine + ATP = L-leucyl-tRNA(Leu) + AMP + diphosphate</text>
        <dbReference type="Rhea" id="RHEA:11688"/>
        <dbReference type="Rhea" id="RHEA-COMP:9613"/>
        <dbReference type="Rhea" id="RHEA-COMP:9622"/>
        <dbReference type="ChEBI" id="CHEBI:30616"/>
        <dbReference type="ChEBI" id="CHEBI:33019"/>
        <dbReference type="ChEBI" id="CHEBI:57427"/>
        <dbReference type="ChEBI" id="CHEBI:78442"/>
        <dbReference type="ChEBI" id="CHEBI:78494"/>
        <dbReference type="ChEBI" id="CHEBI:456215"/>
        <dbReference type="EC" id="6.1.1.4"/>
    </reaction>
</comment>
<evidence type="ECO:0000256" key="8">
    <source>
        <dbReference type="ARBA" id="ARBA00030520"/>
    </source>
</evidence>
<dbReference type="Gene3D" id="3.10.20.590">
    <property type="match status" value="1"/>
</dbReference>
<dbReference type="GO" id="GO:0004823">
    <property type="term" value="F:leucine-tRNA ligase activity"/>
    <property type="evidence" value="ECO:0007669"/>
    <property type="project" value="UniProtKB-EC"/>
</dbReference>
<comment type="caution">
    <text evidence="16">The sequence shown here is derived from an EMBL/GenBank/DDBJ whole genome shotgun (WGS) entry which is preliminary data.</text>
</comment>
<dbReference type="Proteomes" id="UP000649114">
    <property type="component" value="Unassembled WGS sequence"/>
</dbReference>
<feature type="domain" description="Methionyl/Valyl/Leucyl/Isoleucyl-tRNA synthetase anticodon-binding" evidence="13">
    <location>
        <begin position="1083"/>
        <end position="1215"/>
    </location>
</feature>
<keyword evidence="6 10" id="KW-0648">Protein biosynthesis</keyword>
<name>A0AAN5YNX6_ASPLE</name>